<reference evidence="4" key="1">
    <citation type="journal article" date="2014" name="Front. Microbiol.">
        <title>High frequency of phylogenetically diverse reductive dehalogenase-homologous genes in deep subseafloor sedimentary metagenomes.</title>
        <authorList>
            <person name="Kawai M."/>
            <person name="Futagami T."/>
            <person name="Toyoda A."/>
            <person name="Takaki Y."/>
            <person name="Nishi S."/>
            <person name="Hori S."/>
            <person name="Arai W."/>
            <person name="Tsubouchi T."/>
            <person name="Morono Y."/>
            <person name="Uchiyama I."/>
            <person name="Ito T."/>
            <person name="Fujiyama A."/>
            <person name="Inagaki F."/>
            <person name="Takami H."/>
        </authorList>
    </citation>
    <scope>NUCLEOTIDE SEQUENCE</scope>
    <source>
        <strain evidence="4">Expedition CK06-06</strain>
    </source>
</reference>
<dbReference type="PANTHER" id="PTHR11104:SF0">
    <property type="entry name" value="SPBETA PROPHAGE-DERIVED AMINOGLYCOSIDE N(3')-ACETYLTRANSFERASE-LIKE PROTEIN YOKD"/>
    <property type="match status" value="1"/>
</dbReference>
<comment type="similarity">
    <text evidence="1">Belongs to the antibiotic N-acetyltransferase family.</text>
</comment>
<dbReference type="EMBL" id="BARU01005247">
    <property type="protein sequence ID" value="GAH28757.1"/>
    <property type="molecule type" value="Genomic_DNA"/>
</dbReference>
<name>X1E837_9ZZZZ</name>
<dbReference type="InterPro" id="IPR003679">
    <property type="entry name" value="Amioglycoside_AcTrfase"/>
</dbReference>
<dbReference type="PANTHER" id="PTHR11104">
    <property type="entry name" value="AMINOGLYCOSIDE N3-ACETYLTRANSFERASE"/>
    <property type="match status" value="1"/>
</dbReference>
<keyword evidence="3" id="KW-0012">Acyltransferase</keyword>
<evidence type="ECO:0000256" key="2">
    <source>
        <dbReference type="ARBA" id="ARBA00022679"/>
    </source>
</evidence>
<dbReference type="SUPFAM" id="SSF110710">
    <property type="entry name" value="TTHA0583/YokD-like"/>
    <property type="match status" value="1"/>
</dbReference>
<evidence type="ECO:0000256" key="1">
    <source>
        <dbReference type="ARBA" id="ARBA00006383"/>
    </source>
</evidence>
<dbReference type="AlphaFoldDB" id="X1E837"/>
<evidence type="ECO:0000313" key="4">
    <source>
        <dbReference type="EMBL" id="GAH28757.1"/>
    </source>
</evidence>
<keyword evidence="2" id="KW-0808">Transferase</keyword>
<proteinExistence type="inferred from homology"/>
<dbReference type="GO" id="GO:0008080">
    <property type="term" value="F:N-acetyltransferase activity"/>
    <property type="evidence" value="ECO:0007669"/>
    <property type="project" value="InterPro"/>
</dbReference>
<organism evidence="4">
    <name type="scientific">marine sediment metagenome</name>
    <dbReference type="NCBI Taxonomy" id="412755"/>
    <lineage>
        <taxon>unclassified sequences</taxon>
        <taxon>metagenomes</taxon>
        <taxon>ecological metagenomes</taxon>
    </lineage>
</organism>
<dbReference type="InterPro" id="IPR028345">
    <property type="entry name" value="Antibiotic_NAT-like"/>
</dbReference>
<sequence>MIETIDKQHLIEDLQALGIIQGEVLYTKVSMSSIGYVVGGAKTLIDALLEVVGPAGTIITNAFITGYPIPLSQKNAQKISDRYTSSYAGAFANAMVYHPDAVCSTHPIQRFVAIGAYAKELMASHTPESPAYDVLRILAQSAGGQNLKIGTDAKVVGVGTTHVAQELLGFQKNNPRLGVNYYDYETKQIKTFERNWSGGCGVGFNNFIPFYRDAGAIKSEGRVGNADSKITDMRETLEIELEMLSKEPRLFLCNQPTCKDCRLSWDFSDGSVLSYKF</sequence>
<evidence type="ECO:0008006" key="5">
    <source>
        <dbReference type="Google" id="ProtNLM"/>
    </source>
</evidence>
<protein>
    <recommendedName>
        <fullName evidence="5">Aminoglycoside N(3)-acetyltransferase</fullName>
    </recommendedName>
</protein>
<accession>X1E837</accession>
<dbReference type="Pfam" id="PF02522">
    <property type="entry name" value="Antibiotic_NAT"/>
    <property type="match status" value="1"/>
</dbReference>
<dbReference type="GO" id="GO:0046677">
    <property type="term" value="P:response to antibiotic"/>
    <property type="evidence" value="ECO:0007669"/>
    <property type="project" value="InterPro"/>
</dbReference>
<evidence type="ECO:0000256" key="3">
    <source>
        <dbReference type="ARBA" id="ARBA00023315"/>
    </source>
</evidence>
<gene>
    <name evidence="4" type="ORF">S03H2_10166</name>
</gene>
<feature type="non-terminal residue" evidence="4">
    <location>
        <position position="277"/>
    </location>
</feature>
<comment type="caution">
    <text evidence="4">The sequence shown here is derived from an EMBL/GenBank/DDBJ whole genome shotgun (WGS) entry which is preliminary data.</text>
</comment>